<sequence>MDQRTAGDWTLCKGCGVCADLVPDHITLDEWGGPLVDGIPIPARPVRCARRAVANCQ</sequence>
<evidence type="ECO:0000313" key="1">
    <source>
        <dbReference type="EMBL" id="WTP91272.1"/>
    </source>
</evidence>
<name>A0AAU1I7Y9_9ACTN</name>
<accession>A0AAU1I7Y9</accession>
<dbReference type="Pfam" id="PF13459">
    <property type="entry name" value="Fer4_15"/>
    <property type="match status" value="1"/>
</dbReference>
<dbReference type="SUPFAM" id="SSF54862">
    <property type="entry name" value="4Fe-4S ferredoxins"/>
    <property type="match status" value="1"/>
</dbReference>
<dbReference type="EMBL" id="CP108140">
    <property type="protein sequence ID" value="WTP91272.1"/>
    <property type="molecule type" value="Genomic_DNA"/>
</dbReference>
<protein>
    <submittedName>
        <fullName evidence="1">Ferredoxin</fullName>
    </submittedName>
</protein>
<gene>
    <name evidence="1" type="ORF">OG477_40715</name>
</gene>
<proteinExistence type="predicted"/>
<reference evidence="1" key="1">
    <citation type="submission" date="2022-10" db="EMBL/GenBank/DDBJ databases">
        <title>The complete genomes of actinobacterial strains from the NBC collection.</title>
        <authorList>
            <person name="Joergensen T.S."/>
            <person name="Alvarez Arevalo M."/>
            <person name="Sterndorff E.B."/>
            <person name="Faurdal D."/>
            <person name="Vuksanovic O."/>
            <person name="Mourched A.-S."/>
            <person name="Charusanti P."/>
            <person name="Shaw S."/>
            <person name="Blin K."/>
            <person name="Weber T."/>
        </authorList>
    </citation>
    <scope>NUCLEOTIDE SEQUENCE</scope>
    <source>
        <strain evidence="1">NBC 00180</strain>
    </source>
</reference>
<organism evidence="1">
    <name type="scientific">Streptomyces sp. NBC_00180</name>
    <dbReference type="NCBI Taxonomy" id="2903632"/>
    <lineage>
        <taxon>Bacteria</taxon>
        <taxon>Bacillati</taxon>
        <taxon>Actinomycetota</taxon>
        <taxon>Actinomycetes</taxon>
        <taxon>Kitasatosporales</taxon>
        <taxon>Streptomycetaceae</taxon>
        <taxon>Streptomyces</taxon>
    </lineage>
</organism>
<dbReference type="Gene3D" id="3.30.70.20">
    <property type="match status" value="1"/>
</dbReference>
<dbReference type="AlphaFoldDB" id="A0AAU1I7Y9"/>